<dbReference type="GO" id="GO:0003723">
    <property type="term" value="F:RNA binding"/>
    <property type="evidence" value="ECO:0007669"/>
    <property type="project" value="UniProtKB-UniRule"/>
</dbReference>
<dbReference type="Gene3D" id="3.40.50.300">
    <property type="entry name" value="P-loop containing nucleotide triphosphate hydrolases"/>
    <property type="match status" value="2"/>
</dbReference>
<comment type="caution">
    <text evidence="10">The sequence shown here is derived from an EMBL/GenBank/DDBJ whole genome shotgun (WGS) entry which is preliminary data.</text>
</comment>
<keyword evidence="4 6" id="KW-0067">ATP-binding</keyword>
<keyword evidence="11" id="KW-1185">Reference proteome</keyword>
<dbReference type="GO" id="GO:0003724">
    <property type="term" value="F:RNA helicase activity"/>
    <property type="evidence" value="ECO:0007669"/>
    <property type="project" value="UniProtKB-EC"/>
</dbReference>
<dbReference type="GO" id="GO:0016787">
    <property type="term" value="F:hydrolase activity"/>
    <property type="evidence" value="ECO:0007669"/>
    <property type="project" value="UniProtKB-KW"/>
</dbReference>
<comment type="catalytic activity">
    <reaction evidence="7">
        <text>ATP + H2O = ADP + phosphate + H(+)</text>
        <dbReference type="Rhea" id="RHEA:13065"/>
        <dbReference type="ChEBI" id="CHEBI:15377"/>
        <dbReference type="ChEBI" id="CHEBI:15378"/>
        <dbReference type="ChEBI" id="CHEBI:30616"/>
        <dbReference type="ChEBI" id="CHEBI:43474"/>
        <dbReference type="ChEBI" id="CHEBI:456216"/>
        <dbReference type="EC" id="3.6.4.13"/>
    </reaction>
</comment>
<protein>
    <recommendedName>
        <fullName evidence="7">ATP-dependent RNA helicase</fullName>
        <ecNumber evidence="7">3.6.4.13</ecNumber>
    </recommendedName>
</protein>
<dbReference type="AlphaFoldDB" id="A0AAD7YZY0"/>
<dbReference type="Proteomes" id="UP001231518">
    <property type="component" value="Chromosome 2"/>
</dbReference>
<proteinExistence type="inferred from homology"/>
<evidence type="ECO:0000256" key="3">
    <source>
        <dbReference type="ARBA" id="ARBA00022806"/>
    </source>
</evidence>
<keyword evidence="2 6" id="KW-0378">Hydrolase</keyword>
<evidence type="ECO:0000259" key="8">
    <source>
        <dbReference type="PROSITE" id="PS51192"/>
    </source>
</evidence>
<dbReference type="PROSITE" id="PS51192">
    <property type="entry name" value="HELICASE_ATP_BIND_1"/>
    <property type="match status" value="1"/>
</dbReference>
<keyword evidence="5 7" id="KW-0694">RNA-binding</keyword>
<dbReference type="Pfam" id="PF00271">
    <property type="entry name" value="Helicase_C"/>
    <property type="match status" value="1"/>
</dbReference>
<evidence type="ECO:0000256" key="2">
    <source>
        <dbReference type="ARBA" id="ARBA00022801"/>
    </source>
</evidence>
<dbReference type="Pfam" id="PF00270">
    <property type="entry name" value="DEAD"/>
    <property type="match status" value="1"/>
</dbReference>
<dbReference type="PROSITE" id="PS00039">
    <property type="entry name" value="DEAD_ATP_HELICASE"/>
    <property type="match status" value="1"/>
</dbReference>
<comment type="function">
    <text evidence="7">RNA helicase.</text>
</comment>
<evidence type="ECO:0000256" key="1">
    <source>
        <dbReference type="ARBA" id="ARBA00022741"/>
    </source>
</evidence>
<dbReference type="InterPro" id="IPR014001">
    <property type="entry name" value="Helicase_ATP-bd"/>
</dbReference>
<organism evidence="10 11">
    <name type="scientific">Mythimna separata</name>
    <name type="common">Oriental armyworm</name>
    <name type="synonym">Pseudaletia separata</name>
    <dbReference type="NCBI Taxonomy" id="271217"/>
    <lineage>
        <taxon>Eukaryota</taxon>
        <taxon>Metazoa</taxon>
        <taxon>Ecdysozoa</taxon>
        <taxon>Arthropoda</taxon>
        <taxon>Hexapoda</taxon>
        <taxon>Insecta</taxon>
        <taxon>Pterygota</taxon>
        <taxon>Neoptera</taxon>
        <taxon>Endopterygota</taxon>
        <taxon>Lepidoptera</taxon>
        <taxon>Glossata</taxon>
        <taxon>Ditrysia</taxon>
        <taxon>Noctuoidea</taxon>
        <taxon>Noctuidae</taxon>
        <taxon>Noctuinae</taxon>
        <taxon>Hadenini</taxon>
        <taxon>Mythimna</taxon>
    </lineage>
</organism>
<keyword evidence="1 6" id="KW-0547">Nucleotide-binding</keyword>
<accession>A0AAD7YZY0</accession>
<dbReference type="CDD" id="cd18787">
    <property type="entry name" value="SF2_C_DEAD"/>
    <property type="match status" value="1"/>
</dbReference>
<feature type="domain" description="Helicase ATP-binding" evidence="8">
    <location>
        <begin position="181"/>
        <end position="384"/>
    </location>
</feature>
<reference evidence="10" key="1">
    <citation type="submission" date="2023-03" db="EMBL/GenBank/DDBJ databases">
        <title>Chromosome-level genomes of two armyworms, Mythimna separata and Mythimna loreyi, provide insights into the biosynthesis and reception of sex pheromones.</title>
        <authorList>
            <person name="Zhao H."/>
        </authorList>
    </citation>
    <scope>NUCLEOTIDE SEQUENCE</scope>
    <source>
        <strain evidence="10">BeijingLab</strain>
        <tissue evidence="10">Pupa</tissue>
    </source>
</reference>
<evidence type="ECO:0000256" key="7">
    <source>
        <dbReference type="RuleBase" id="RU365068"/>
    </source>
</evidence>
<dbReference type="GO" id="GO:0005524">
    <property type="term" value="F:ATP binding"/>
    <property type="evidence" value="ECO:0007669"/>
    <property type="project" value="UniProtKB-UniRule"/>
</dbReference>
<dbReference type="InterPro" id="IPR001650">
    <property type="entry name" value="Helicase_C-like"/>
</dbReference>
<comment type="similarity">
    <text evidence="6">Belongs to the DEAD box helicase family.</text>
</comment>
<name>A0AAD7YZY0_MYTSE</name>
<dbReference type="SMART" id="SM00487">
    <property type="entry name" value="DEXDc"/>
    <property type="match status" value="1"/>
</dbReference>
<dbReference type="InterPro" id="IPR000629">
    <property type="entry name" value="RNA-helicase_DEAD-box_CS"/>
</dbReference>
<evidence type="ECO:0000256" key="4">
    <source>
        <dbReference type="ARBA" id="ARBA00022840"/>
    </source>
</evidence>
<dbReference type="PANTHER" id="PTHR24031">
    <property type="entry name" value="RNA HELICASE"/>
    <property type="match status" value="1"/>
</dbReference>
<sequence>MDNLFVINRYRDVNEDVVVDVAEQEAKNLEKLKKRIAERKSAYATKKTSDVITLKPQKAVEEPKEDHVELIEVAGSVEETKPDNNINTIPKQDRKKAKLSNEFKVLGVNEFEKKAKVSRVLPFWLSHPVNISTNLKSSLCCADDQDWLHSTLKATLINEGVIKLFPVQEKVIPFILDEHKSTYPFWPHDICVSAPTGSGKTLAFVLPIVQILMNEIGCHVRALVVLPVQELAAQVAKVFKKYCMKTRLKTALLGGSTPIQQEQQNIVRYTETSGWVSEVDIIVCTAGRLVEHLQNTEGFSLKHLKFLVIDEADRIMDHIQNDWLYHVDKHIKLENELMTGRHSNLTWSSLLEQKPPPQKLLFSATLSQDPEKLEQWGLFQPKLFSASKSHKYEDEDQIRLYATPEELTECYVTCDAEHKPLLLYHFLADQKWDKVLCFTNAAEAAHRLAVLLNTWGRGQLRVAELSSALDKSTRESVLKKFTQSEINVLIGTDALARGIDISDCNYVISYDPPRNIKTYIHRVGRTGRAGRVGHAVTILLENQVNQFKEIIQAGGKAELPQIKIEAEVLDRLTSSYKQAMIETKKQIHAEIDSKVKKSLEIKRRSKSKPQKRKVNT</sequence>
<dbReference type="SUPFAM" id="SSF52540">
    <property type="entry name" value="P-loop containing nucleoside triphosphate hydrolases"/>
    <property type="match status" value="1"/>
</dbReference>
<dbReference type="PROSITE" id="PS51194">
    <property type="entry name" value="HELICASE_CTER"/>
    <property type="match status" value="1"/>
</dbReference>
<evidence type="ECO:0000259" key="9">
    <source>
        <dbReference type="PROSITE" id="PS51194"/>
    </source>
</evidence>
<keyword evidence="3 6" id="KW-0347">Helicase</keyword>
<dbReference type="SMART" id="SM00490">
    <property type="entry name" value="HELICc"/>
    <property type="match status" value="1"/>
</dbReference>
<gene>
    <name evidence="10" type="ORF">PYW07_007089</name>
</gene>
<evidence type="ECO:0000256" key="6">
    <source>
        <dbReference type="RuleBase" id="RU000492"/>
    </source>
</evidence>
<feature type="domain" description="Helicase C-terminal" evidence="9">
    <location>
        <begin position="406"/>
        <end position="570"/>
    </location>
</feature>
<evidence type="ECO:0000313" key="11">
    <source>
        <dbReference type="Proteomes" id="UP001231518"/>
    </source>
</evidence>
<dbReference type="EMBL" id="JARGEI010000002">
    <property type="protein sequence ID" value="KAJ8735469.1"/>
    <property type="molecule type" value="Genomic_DNA"/>
</dbReference>
<comment type="domain">
    <text evidence="7">The Q motif is unique to and characteristic of the DEAD box family of RNA helicases and controls ATP binding and hydrolysis.</text>
</comment>
<dbReference type="CDD" id="cd17956">
    <property type="entry name" value="DEADc_DDX51"/>
    <property type="match status" value="1"/>
</dbReference>
<evidence type="ECO:0000313" key="10">
    <source>
        <dbReference type="EMBL" id="KAJ8735469.1"/>
    </source>
</evidence>
<dbReference type="EC" id="3.6.4.13" evidence="7"/>
<dbReference type="InterPro" id="IPR011545">
    <property type="entry name" value="DEAD/DEAH_box_helicase_dom"/>
</dbReference>
<evidence type="ECO:0000256" key="5">
    <source>
        <dbReference type="ARBA" id="ARBA00022884"/>
    </source>
</evidence>
<dbReference type="InterPro" id="IPR027417">
    <property type="entry name" value="P-loop_NTPase"/>
</dbReference>